<protein>
    <submittedName>
        <fullName evidence="2">Uncharacterized protein</fullName>
    </submittedName>
</protein>
<proteinExistence type="predicted"/>
<evidence type="ECO:0000313" key="3">
    <source>
        <dbReference type="Proteomes" id="UP001314205"/>
    </source>
</evidence>
<gene>
    <name evidence="2" type="ORF">PARMNEM_LOCUS17670</name>
</gene>
<feature type="region of interest" description="Disordered" evidence="1">
    <location>
        <begin position="73"/>
        <end position="101"/>
    </location>
</feature>
<evidence type="ECO:0000313" key="2">
    <source>
        <dbReference type="EMBL" id="CAK1598709.1"/>
    </source>
</evidence>
<comment type="caution">
    <text evidence="2">The sequence shown here is derived from an EMBL/GenBank/DDBJ whole genome shotgun (WGS) entry which is preliminary data.</text>
</comment>
<dbReference type="Proteomes" id="UP001314205">
    <property type="component" value="Unassembled WGS sequence"/>
</dbReference>
<feature type="region of interest" description="Disordered" evidence="1">
    <location>
        <begin position="1"/>
        <end position="32"/>
    </location>
</feature>
<feature type="compositionally biased region" description="Polar residues" evidence="1">
    <location>
        <begin position="76"/>
        <end position="86"/>
    </location>
</feature>
<dbReference type="AlphaFoldDB" id="A0AAV1LUK8"/>
<organism evidence="2 3">
    <name type="scientific">Parnassius mnemosyne</name>
    <name type="common">clouded apollo</name>
    <dbReference type="NCBI Taxonomy" id="213953"/>
    <lineage>
        <taxon>Eukaryota</taxon>
        <taxon>Metazoa</taxon>
        <taxon>Ecdysozoa</taxon>
        <taxon>Arthropoda</taxon>
        <taxon>Hexapoda</taxon>
        <taxon>Insecta</taxon>
        <taxon>Pterygota</taxon>
        <taxon>Neoptera</taxon>
        <taxon>Endopterygota</taxon>
        <taxon>Lepidoptera</taxon>
        <taxon>Glossata</taxon>
        <taxon>Ditrysia</taxon>
        <taxon>Papilionoidea</taxon>
        <taxon>Papilionidae</taxon>
        <taxon>Parnassiinae</taxon>
        <taxon>Parnassini</taxon>
        <taxon>Parnassius</taxon>
        <taxon>Driopa</taxon>
    </lineage>
</organism>
<name>A0AAV1LUK8_9NEOP</name>
<evidence type="ECO:0000256" key="1">
    <source>
        <dbReference type="SAM" id="MobiDB-lite"/>
    </source>
</evidence>
<dbReference type="EMBL" id="CAVLGL010000104">
    <property type="protein sequence ID" value="CAK1598709.1"/>
    <property type="molecule type" value="Genomic_DNA"/>
</dbReference>
<accession>A0AAV1LUK8</accession>
<reference evidence="2 3" key="1">
    <citation type="submission" date="2023-11" db="EMBL/GenBank/DDBJ databases">
        <authorList>
            <person name="Hedman E."/>
            <person name="Englund M."/>
            <person name="Stromberg M."/>
            <person name="Nyberg Akerstrom W."/>
            <person name="Nylinder S."/>
            <person name="Jareborg N."/>
            <person name="Kallberg Y."/>
            <person name="Kronander E."/>
        </authorList>
    </citation>
    <scope>NUCLEOTIDE SEQUENCE [LARGE SCALE GENOMIC DNA]</scope>
</reference>
<sequence length="138" mass="15057">MISGLRLGSRSTGKDALEPVPTPEHTSSAQLGGFRQAHSTCGCQGRGVLCEPSAVRIAHPAWSTHTAGWSAVCSPRHQQSSSTQKGSLKGRPSLLRRGPVSRPPCAEMVVMAYRNSLGQPWRETRMHGFPKELFHYDH</sequence>
<keyword evidence="3" id="KW-1185">Reference proteome</keyword>